<dbReference type="PATRIC" id="fig|336566.3.peg.589"/>
<reference evidence="2 3" key="1">
    <citation type="submission" date="2015-05" db="EMBL/GenBank/DDBJ databases">
        <title>Genome sequencing and analysis of members of genus Stenotrophomonas.</title>
        <authorList>
            <person name="Patil P.P."/>
            <person name="Midha S."/>
            <person name="Patil P.B."/>
        </authorList>
    </citation>
    <scope>NUCLEOTIDE SEQUENCE [LARGE SCALE GENOMIC DNA]</scope>
    <source>
        <strain evidence="2 3">DSM 24757</strain>
    </source>
</reference>
<proteinExistence type="predicted"/>
<comment type="caution">
    <text evidence="2">The sequence shown here is derived from an EMBL/GenBank/DDBJ whole genome shotgun (WGS) entry which is preliminary data.</text>
</comment>
<organism evidence="2 3">
    <name type="scientific">Stenotrophomonas ginsengisoli</name>
    <dbReference type="NCBI Taxonomy" id="336566"/>
    <lineage>
        <taxon>Bacteria</taxon>
        <taxon>Pseudomonadati</taxon>
        <taxon>Pseudomonadota</taxon>
        <taxon>Gammaproteobacteria</taxon>
        <taxon>Lysobacterales</taxon>
        <taxon>Lysobacteraceae</taxon>
        <taxon>Stenotrophomonas</taxon>
    </lineage>
</organism>
<evidence type="ECO:0000313" key="3">
    <source>
        <dbReference type="Proteomes" id="UP000050956"/>
    </source>
</evidence>
<name>A0A0R0D899_9GAMM</name>
<dbReference type="Proteomes" id="UP000050956">
    <property type="component" value="Unassembled WGS sequence"/>
</dbReference>
<keyword evidence="1" id="KW-0812">Transmembrane</keyword>
<gene>
    <name evidence="2" type="ORF">ABB30_06235</name>
</gene>
<dbReference type="AlphaFoldDB" id="A0A0R0D899"/>
<evidence type="ECO:0000313" key="2">
    <source>
        <dbReference type="EMBL" id="KRG77995.1"/>
    </source>
</evidence>
<sequence>MDQDLKKVAAGVGRFFAYALLAAFPVLMLRQDILVLGNAVGEDSLVEACQLALLGLSALAFALLAWCRADDRRFAALAAVFFACMLIRENDAVFDQALFHGAWKYLVAPLVIASLVWALRDARALLAGIARFLAAHAGTMMLLGLAILLCFSRLFGMTEIWAAVLGDGYVRTAKNAIEETGELLGYSVILAASLRYLAQRVRAQVRERRGLGKVAGTRLAAERRL</sequence>
<dbReference type="STRING" id="336566.ABB30_06235"/>
<evidence type="ECO:0000256" key="1">
    <source>
        <dbReference type="SAM" id="Phobius"/>
    </source>
</evidence>
<keyword evidence="1" id="KW-1133">Transmembrane helix</keyword>
<protein>
    <recommendedName>
        <fullName evidence="4">Transmembrane protein</fullName>
    </recommendedName>
</protein>
<accession>A0A0R0D899</accession>
<keyword evidence="1" id="KW-0472">Membrane</keyword>
<feature type="transmembrane region" description="Helical" evidence="1">
    <location>
        <begin position="12"/>
        <end position="30"/>
    </location>
</feature>
<keyword evidence="3" id="KW-1185">Reference proteome</keyword>
<feature type="transmembrane region" description="Helical" evidence="1">
    <location>
        <begin position="102"/>
        <end position="119"/>
    </location>
</feature>
<evidence type="ECO:0008006" key="4">
    <source>
        <dbReference type="Google" id="ProtNLM"/>
    </source>
</evidence>
<feature type="transmembrane region" description="Helical" evidence="1">
    <location>
        <begin position="50"/>
        <end position="67"/>
    </location>
</feature>
<dbReference type="EMBL" id="LDJM01000014">
    <property type="protein sequence ID" value="KRG77995.1"/>
    <property type="molecule type" value="Genomic_DNA"/>
</dbReference>
<feature type="transmembrane region" description="Helical" evidence="1">
    <location>
        <begin position="140"/>
        <end position="163"/>
    </location>
</feature>